<dbReference type="PATRIC" id="fig|989403.3.peg.1050"/>
<dbReference type="OrthoDB" id="1633386at2"/>
<gene>
    <name evidence="2" type="ORF">PsAD2_00977</name>
</gene>
<accession>A0A166AF26</accession>
<dbReference type="Pfam" id="PF09356">
    <property type="entry name" value="Phage_BR0599"/>
    <property type="match status" value="1"/>
</dbReference>
<keyword evidence="3" id="KW-1185">Reference proteome</keyword>
<dbReference type="InterPro" id="IPR011928">
    <property type="entry name" value="Phage_phiJL001_Gp84"/>
</dbReference>
<feature type="domain" description="Bacteriophage phiJL001 Gp84 C-terminal" evidence="1">
    <location>
        <begin position="193"/>
        <end position="275"/>
    </location>
</feature>
<proteinExistence type="predicted"/>
<evidence type="ECO:0000313" key="3">
    <source>
        <dbReference type="Proteomes" id="UP000076577"/>
    </source>
</evidence>
<protein>
    <recommendedName>
        <fullName evidence="1">Bacteriophage phiJL001 Gp84 C-terminal domain-containing protein</fullName>
    </recommendedName>
</protein>
<dbReference type="Proteomes" id="UP000076577">
    <property type="component" value="Unassembled WGS sequence"/>
</dbReference>
<evidence type="ECO:0000313" key="2">
    <source>
        <dbReference type="EMBL" id="KZL20985.1"/>
    </source>
</evidence>
<dbReference type="EMBL" id="LMCB01000005">
    <property type="protein sequence ID" value="KZL20985.1"/>
    <property type="molecule type" value="Genomic_DNA"/>
</dbReference>
<organism evidence="2 3">
    <name type="scientific">Pseudovibrio axinellae</name>
    <dbReference type="NCBI Taxonomy" id="989403"/>
    <lineage>
        <taxon>Bacteria</taxon>
        <taxon>Pseudomonadati</taxon>
        <taxon>Pseudomonadota</taxon>
        <taxon>Alphaproteobacteria</taxon>
        <taxon>Hyphomicrobiales</taxon>
        <taxon>Stappiaceae</taxon>
        <taxon>Pseudovibrio</taxon>
    </lineage>
</organism>
<name>A0A166AF26_9HYPH</name>
<dbReference type="NCBIfam" id="TIGR02218">
    <property type="entry name" value="phg_TIGR02218"/>
    <property type="match status" value="1"/>
</dbReference>
<sequence length="295" mass="32268">MLNAALKEHLDGEGTTVAYCWQLTSPAGRTLGFTTHDHPITFLGITFEPGFGLDATQATVQADFQAGQEETLGFLSSESLSEKDLNAGLWDNAQVQVFLVNWQNPEERELLRRGSLGEVTRDANVFRTEFRSLATRLSQNKGRQLSHQCHADLGDVSCGIDLSNAAYTQTLSITELDAAKRLVVEGERDENSGWWSFGTLTFHSGPYANHPLRIASHTIEQGAHKLSLWSPLVLELTYPLAATLSTGCDKSWGACQEKFQNALNFKGFPHMPGNDFILAGPDTQSAANNGEKLVG</sequence>
<dbReference type="RefSeq" id="WP_068003115.1">
    <property type="nucleotide sequence ID" value="NZ_FOFM01000001.1"/>
</dbReference>
<reference evidence="2 3" key="1">
    <citation type="journal article" date="2016" name="Front. Microbiol.">
        <title>Comparative Genomic Analysis Reveals a Diverse Repertoire of Genes Involved in Prokaryote-Eukaryote Interactions within the Pseudovibrio Genus.</title>
        <authorList>
            <person name="Romano S."/>
            <person name="Fernandez-Guerra A."/>
            <person name="Reen F.J."/>
            <person name="Glockner F.O."/>
            <person name="Crowley S.P."/>
            <person name="O'Sullivan O."/>
            <person name="Cotter P.D."/>
            <person name="Adams C."/>
            <person name="Dobson A.D."/>
            <person name="O'Gara F."/>
        </authorList>
    </citation>
    <scope>NUCLEOTIDE SEQUENCE [LARGE SCALE GENOMIC DNA]</scope>
    <source>
        <strain evidence="2 3">Ad2</strain>
    </source>
</reference>
<dbReference type="STRING" id="989403.SAMN05421798_101424"/>
<dbReference type="AlphaFoldDB" id="A0A166AF26"/>
<evidence type="ECO:0000259" key="1">
    <source>
        <dbReference type="Pfam" id="PF09356"/>
    </source>
</evidence>
<dbReference type="Pfam" id="PF09931">
    <property type="entry name" value="Phage_phiJL001_Gp84_N"/>
    <property type="match status" value="1"/>
</dbReference>
<dbReference type="InterPro" id="IPR018964">
    <property type="entry name" value="Phage_phiJL001_Gp84_C"/>
</dbReference>
<comment type="caution">
    <text evidence="2">The sequence shown here is derived from an EMBL/GenBank/DDBJ whole genome shotgun (WGS) entry which is preliminary data.</text>
</comment>